<reference evidence="1 2" key="1">
    <citation type="journal article" date="2011" name="J. Bacteriol.">
        <title>Complete genome sequence of the obligate piezophilic hyperthermophilic archaeon Pyrococcus yayanosii CH1.</title>
        <authorList>
            <person name="Jun X."/>
            <person name="Lupeng L."/>
            <person name="Minjuan X."/>
            <person name="Oger P."/>
            <person name="Fengping W."/>
            <person name="Jebbar M."/>
            <person name="Xiang X."/>
        </authorList>
    </citation>
    <scope>NUCLEOTIDE SEQUENCE [LARGE SCALE GENOMIC DNA]</scope>
    <source>
        <strain evidence="2">CH1 / JCM 16557</strain>
    </source>
</reference>
<sequence length="96" mass="11287">MEKLNYVIKEFNRLHGSEARAKVLEVRENEVVIEFEGSFCKTCGLHDYFEDITWEAMDLGLKIRAEEIIESEENFERGRYIVRYKVEGDKAYKGSS</sequence>
<dbReference type="Proteomes" id="UP000008386">
    <property type="component" value="Chromosome"/>
</dbReference>
<evidence type="ECO:0000313" key="2">
    <source>
        <dbReference type="Proteomes" id="UP000008386"/>
    </source>
</evidence>
<gene>
    <name evidence="1" type="ordered locus">PYCH_09840</name>
</gene>
<dbReference type="HOGENOM" id="CLU_160445_2_0_2"/>
<dbReference type="EMBL" id="CP002779">
    <property type="protein sequence ID" value="AEH24669.1"/>
    <property type="molecule type" value="Genomic_DNA"/>
</dbReference>
<dbReference type="eggNOG" id="arCOG03647">
    <property type="taxonomic scope" value="Archaea"/>
</dbReference>
<proteinExistence type="predicted"/>
<accession>F8AEJ0</accession>
<keyword evidence="2" id="KW-1185">Reference proteome</keyword>
<dbReference type="STRING" id="529709.PYCH_09840"/>
<dbReference type="GeneID" id="10837559"/>
<name>F8AEJ0_PYRYC</name>
<dbReference type="KEGG" id="pya:PYCH_09840"/>
<evidence type="ECO:0000313" key="1">
    <source>
        <dbReference type="EMBL" id="AEH24669.1"/>
    </source>
</evidence>
<dbReference type="OrthoDB" id="31224at2157"/>
<dbReference type="RefSeq" id="WP_013905726.1">
    <property type="nucleotide sequence ID" value="NC_015680.1"/>
</dbReference>
<dbReference type="AlphaFoldDB" id="F8AEJ0"/>
<organism evidence="1 2">
    <name type="scientific">Pyrococcus yayanosii (strain CH1 / JCM 16557)</name>
    <dbReference type="NCBI Taxonomy" id="529709"/>
    <lineage>
        <taxon>Archaea</taxon>
        <taxon>Methanobacteriati</taxon>
        <taxon>Methanobacteriota</taxon>
        <taxon>Thermococci</taxon>
        <taxon>Thermococcales</taxon>
        <taxon>Thermococcaceae</taxon>
        <taxon>Pyrococcus</taxon>
    </lineage>
</organism>
<protein>
    <submittedName>
        <fullName evidence="1">Uncharacterized protein</fullName>
    </submittedName>
</protein>